<dbReference type="Gene3D" id="3.40.50.10810">
    <property type="entry name" value="Tandem AAA-ATPase domain"/>
    <property type="match status" value="1"/>
</dbReference>
<feature type="domain" description="Helicase ATP-binding" evidence="7">
    <location>
        <begin position="306"/>
        <end position="485"/>
    </location>
</feature>
<dbReference type="STRING" id="79200.A0A175YDH2"/>
<dbReference type="GO" id="GO:0004386">
    <property type="term" value="F:helicase activity"/>
    <property type="evidence" value="ECO:0007669"/>
    <property type="project" value="UniProtKB-KW"/>
</dbReference>
<dbReference type="InterPro" id="IPR049730">
    <property type="entry name" value="SNF2/RAD54-like_C"/>
</dbReference>
<dbReference type="PANTHER" id="PTHR45821">
    <property type="entry name" value="SNF2 DOMAIN-CONTAINING PROTEIN CLASSY 2-RELATED"/>
    <property type="match status" value="1"/>
</dbReference>
<protein>
    <recommendedName>
        <fullName evidence="10">Helicase ATP-binding domain-containing protein</fullName>
    </recommendedName>
</protein>
<evidence type="ECO:0000256" key="3">
    <source>
        <dbReference type="ARBA" id="ARBA00022801"/>
    </source>
</evidence>
<dbReference type="OMA" id="NQVHIDD"/>
<name>A0A175YDH2_DAUCS</name>
<dbReference type="Pfam" id="PF00176">
    <property type="entry name" value="SNF2-rel_dom"/>
    <property type="match status" value="1"/>
</dbReference>
<keyword evidence="3" id="KW-0378">Hydrolase</keyword>
<dbReference type="CDD" id="cd18793">
    <property type="entry name" value="SF2_C_SNF"/>
    <property type="match status" value="1"/>
</dbReference>
<dbReference type="InterPro" id="IPR038718">
    <property type="entry name" value="SNF2-like_sf"/>
</dbReference>
<organism evidence="9">
    <name type="scientific">Daucus carota subsp. sativus</name>
    <name type="common">Carrot</name>
    <dbReference type="NCBI Taxonomy" id="79200"/>
    <lineage>
        <taxon>Eukaryota</taxon>
        <taxon>Viridiplantae</taxon>
        <taxon>Streptophyta</taxon>
        <taxon>Embryophyta</taxon>
        <taxon>Tracheophyta</taxon>
        <taxon>Spermatophyta</taxon>
        <taxon>Magnoliopsida</taxon>
        <taxon>eudicotyledons</taxon>
        <taxon>Gunneridae</taxon>
        <taxon>Pentapetalae</taxon>
        <taxon>asterids</taxon>
        <taxon>campanulids</taxon>
        <taxon>Apiales</taxon>
        <taxon>Apiaceae</taxon>
        <taxon>Apioideae</taxon>
        <taxon>Scandiceae</taxon>
        <taxon>Daucinae</taxon>
        <taxon>Daucus</taxon>
        <taxon>Daucus sect. Daucus</taxon>
    </lineage>
</organism>
<evidence type="ECO:0000256" key="6">
    <source>
        <dbReference type="ARBA" id="ARBA00023242"/>
    </source>
</evidence>
<accession>A0A175YDH2</accession>
<dbReference type="PROSITE" id="PS51194">
    <property type="entry name" value="HELICASE_CTER"/>
    <property type="match status" value="1"/>
</dbReference>
<dbReference type="AlphaFoldDB" id="A0A175YDH2"/>
<keyword evidence="6" id="KW-0539">Nucleus</keyword>
<dbReference type="GO" id="GO:0016787">
    <property type="term" value="F:hydrolase activity"/>
    <property type="evidence" value="ECO:0007669"/>
    <property type="project" value="UniProtKB-KW"/>
</dbReference>
<evidence type="ECO:0008006" key="10">
    <source>
        <dbReference type="Google" id="ProtNLM"/>
    </source>
</evidence>
<evidence type="ECO:0000259" key="7">
    <source>
        <dbReference type="PROSITE" id="PS51192"/>
    </source>
</evidence>
<dbReference type="InterPro" id="IPR027417">
    <property type="entry name" value="P-loop_NTPase"/>
</dbReference>
<proteinExistence type="predicted"/>
<keyword evidence="2" id="KW-0547">Nucleotide-binding</keyword>
<dbReference type="PANTHER" id="PTHR45821:SF1">
    <property type="entry name" value="ATP-DEPENDENT HELICASE FAMILY PROTEIN-RELATED"/>
    <property type="match status" value="1"/>
</dbReference>
<comment type="caution">
    <text evidence="9">The sequence shown here is derived from an EMBL/GenBank/DDBJ whole genome shotgun (WGS) entry which is preliminary data.</text>
</comment>
<dbReference type="InterPro" id="IPR044567">
    <property type="entry name" value="CLSY/DRD1"/>
</dbReference>
<dbReference type="PROSITE" id="PS51192">
    <property type="entry name" value="HELICASE_ATP_BIND_1"/>
    <property type="match status" value="1"/>
</dbReference>
<dbReference type="InterPro" id="IPR014001">
    <property type="entry name" value="Helicase_ATP-bd"/>
</dbReference>
<sequence length="834" mass="94530">MGRYGNVTDIMNSLLEDRMSSLKPFYKLLPESACSRSIEDSRDTSTESGEKSVKLKNGANCGKVSQHIVIIDSDEEEVEDQAPVQPCQDVLFSKTFPSSAPKAMADGDAGFVGATNIKKYDSMHALGNDDFTDETEQPSPVAGTLVEKDKGIYIGVEDSSTDEDDQHSYNNDDALGDIWQEMSFAMESCKDTSVNPASDEYVTDEEEDCEHSYILKDDIGYVCRICGVIQKRIESIIEYQYAKRTSTRTYKYEDRSSRDEEANDILPGEVRSAGFDFVETDICVHPRHSKIMKPHQIEGFNFLARNLLTDNPGGCILAHAPGSGKTFMIISFIQTLMAKYPSARPLVVLPKGVLPTWKKEFLLWQIEDISLLDFYSVNANSRSQQLEVLKQWVEKRSILFLGYVQFSSLVSNPNTDEITAACQKILLKQPSVLIMDEGHTPRNENTDQLAALQSVQTPRKVVLSGTLYQNHVEEVFNILNLVRPRFLKMEVCKGPKRHILSIIETRKKGNLLKKSDHEFYEMVEESLLKDGDLNRKALIIQCLREMTSKVLHYYKGDSLDELPGLVDFTVFLNLSPRQKREVIELKKLGGRFKISSDGGSIYVHPKLKDLLKSTAGKKRFDQVNIDKMLNKLDINEGVKAKFYLNLLRLCESTEEKLIVFSQYLPPIKFLERLTVKVKGWTPGKEIFMITGDLDNDVRELNMERFNNSPDSKVFFGSIKACSEGISLVGASRIIILDIHLNPSVTRQAIGRAFRPGQVRKVYTYRLVAAGTLEQEDHYTSFKKESIPKLWFEWNGACRAEDFQLEKVNVTNCGDNFLETPRLHEDVITLYRRCA</sequence>
<dbReference type="GO" id="GO:0005524">
    <property type="term" value="F:ATP binding"/>
    <property type="evidence" value="ECO:0007669"/>
    <property type="project" value="UniProtKB-KW"/>
</dbReference>
<dbReference type="SMART" id="SM00487">
    <property type="entry name" value="DEXDc"/>
    <property type="match status" value="1"/>
</dbReference>
<evidence type="ECO:0000256" key="2">
    <source>
        <dbReference type="ARBA" id="ARBA00022741"/>
    </source>
</evidence>
<evidence type="ECO:0000313" key="9">
    <source>
        <dbReference type="EMBL" id="KZM81350.1"/>
    </source>
</evidence>
<evidence type="ECO:0000256" key="5">
    <source>
        <dbReference type="ARBA" id="ARBA00022840"/>
    </source>
</evidence>
<dbReference type="Gramene" id="KZM81350">
    <property type="protein sequence ID" value="KZM81350"/>
    <property type="gene ID" value="DCAR_028963"/>
</dbReference>
<evidence type="ECO:0000256" key="4">
    <source>
        <dbReference type="ARBA" id="ARBA00022806"/>
    </source>
</evidence>
<keyword evidence="5" id="KW-0067">ATP-binding</keyword>
<gene>
    <name evidence="9" type="ORF">DCAR_028963</name>
</gene>
<dbReference type="SUPFAM" id="SSF52540">
    <property type="entry name" value="P-loop containing nucleoside triphosphate hydrolases"/>
    <property type="match status" value="2"/>
</dbReference>
<dbReference type="EMBL" id="LNRQ01000009">
    <property type="protein sequence ID" value="KZM81350.1"/>
    <property type="molecule type" value="Genomic_DNA"/>
</dbReference>
<dbReference type="InterPro" id="IPR001650">
    <property type="entry name" value="Helicase_C-like"/>
</dbReference>
<dbReference type="SMART" id="SM00490">
    <property type="entry name" value="HELICc"/>
    <property type="match status" value="1"/>
</dbReference>
<keyword evidence="4" id="KW-0347">Helicase</keyword>
<dbReference type="InterPro" id="IPR000330">
    <property type="entry name" value="SNF2_N"/>
</dbReference>
<dbReference type="Pfam" id="PF00271">
    <property type="entry name" value="Helicase_C"/>
    <property type="match status" value="1"/>
</dbReference>
<reference evidence="9" key="1">
    <citation type="journal article" date="2016" name="Nat. Genet.">
        <title>A high-quality carrot genome assembly provides new insights into carotenoid accumulation and asterid genome evolution.</title>
        <authorList>
            <person name="Iorizzo M."/>
            <person name="Ellison S."/>
            <person name="Senalik D."/>
            <person name="Zeng P."/>
            <person name="Satapoomin P."/>
            <person name="Huang J."/>
            <person name="Bowman M."/>
            <person name="Iovene M."/>
            <person name="Sanseverino W."/>
            <person name="Cavagnaro P."/>
            <person name="Yildiz M."/>
            <person name="Macko-Podgorni A."/>
            <person name="Moranska E."/>
            <person name="Grzebelus E."/>
            <person name="Grzebelus D."/>
            <person name="Ashrafi H."/>
            <person name="Zheng Z."/>
            <person name="Cheng S."/>
            <person name="Spooner D."/>
            <person name="Van Deynze A."/>
            <person name="Simon P."/>
        </authorList>
    </citation>
    <scope>NUCLEOTIDE SEQUENCE [LARGE SCALE GENOMIC DNA]</scope>
    <source>
        <tissue evidence="9">Leaf</tissue>
    </source>
</reference>
<dbReference type="GO" id="GO:0005634">
    <property type="term" value="C:nucleus"/>
    <property type="evidence" value="ECO:0007669"/>
    <property type="project" value="UniProtKB-SubCell"/>
</dbReference>
<feature type="domain" description="Helicase C-terminal" evidence="8">
    <location>
        <begin position="645"/>
        <end position="810"/>
    </location>
</feature>
<evidence type="ECO:0000259" key="8">
    <source>
        <dbReference type="PROSITE" id="PS51194"/>
    </source>
</evidence>
<evidence type="ECO:0000256" key="1">
    <source>
        <dbReference type="ARBA" id="ARBA00004123"/>
    </source>
</evidence>
<dbReference type="GO" id="GO:0080188">
    <property type="term" value="P:gene silencing by siRNA-directed DNA methylation"/>
    <property type="evidence" value="ECO:0007669"/>
    <property type="project" value="InterPro"/>
</dbReference>
<comment type="subcellular location">
    <subcellularLocation>
        <location evidence="1">Nucleus</location>
    </subcellularLocation>
</comment>
<dbReference type="Gene3D" id="3.40.50.300">
    <property type="entry name" value="P-loop containing nucleotide triphosphate hydrolases"/>
    <property type="match status" value="1"/>
</dbReference>